<dbReference type="SUPFAM" id="SSF88659">
    <property type="entry name" value="Sigma3 and sigma4 domains of RNA polymerase sigma factors"/>
    <property type="match status" value="1"/>
</dbReference>
<protein>
    <submittedName>
        <fullName evidence="7">ECF RNA polymerase sigma factor SigD</fullName>
    </submittedName>
</protein>
<dbReference type="GO" id="GO:0016987">
    <property type="term" value="F:sigma factor activity"/>
    <property type="evidence" value="ECO:0007669"/>
    <property type="project" value="UniProtKB-KW"/>
</dbReference>
<dbReference type="InterPro" id="IPR039425">
    <property type="entry name" value="RNA_pol_sigma-70-like"/>
</dbReference>
<dbReference type="PANTHER" id="PTHR43133:SF8">
    <property type="entry name" value="RNA POLYMERASE SIGMA FACTOR HI_1459-RELATED"/>
    <property type="match status" value="1"/>
</dbReference>
<dbReference type="InterPro" id="IPR036388">
    <property type="entry name" value="WH-like_DNA-bd_sf"/>
</dbReference>
<dbReference type="GO" id="GO:0003677">
    <property type="term" value="F:DNA binding"/>
    <property type="evidence" value="ECO:0007669"/>
    <property type="project" value="UniProtKB-KW"/>
</dbReference>
<evidence type="ECO:0000256" key="2">
    <source>
        <dbReference type="ARBA" id="ARBA00023015"/>
    </source>
</evidence>
<proteinExistence type="inferred from homology"/>
<dbReference type="Gene3D" id="1.10.10.10">
    <property type="entry name" value="Winged helix-like DNA-binding domain superfamily/Winged helix DNA-binding domain"/>
    <property type="match status" value="1"/>
</dbReference>
<dbReference type="CDD" id="cd06171">
    <property type="entry name" value="Sigma70_r4"/>
    <property type="match status" value="1"/>
</dbReference>
<dbReference type="NCBIfam" id="TIGR02937">
    <property type="entry name" value="sigma70-ECF"/>
    <property type="match status" value="1"/>
</dbReference>
<evidence type="ECO:0000256" key="5">
    <source>
        <dbReference type="ARBA" id="ARBA00023163"/>
    </source>
</evidence>
<dbReference type="AlphaFoldDB" id="A0A518DDF9"/>
<keyword evidence="5" id="KW-0804">Transcription</keyword>
<dbReference type="OrthoDB" id="9795666at2"/>
<dbReference type="InterPro" id="IPR013324">
    <property type="entry name" value="RNA_pol_sigma_r3/r4-like"/>
</dbReference>
<dbReference type="InterPro" id="IPR014284">
    <property type="entry name" value="RNA_pol_sigma-70_dom"/>
</dbReference>
<keyword evidence="4" id="KW-0238">DNA-binding</keyword>
<comment type="similarity">
    <text evidence="1">Belongs to the sigma-70 factor family. ECF subfamily.</text>
</comment>
<organism evidence="7 8">
    <name type="scientific">Pirellulimonas nuda</name>
    <dbReference type="NCBI Taxonomy" id="2528009"/>
    <lineage>
        <taxon>Bacteria</taxon>
        <taxon>Pseudomonadati</taxon>
        <taxon>Planctomycetota</taxon>
        <taxon>Planctomycetia</taxon>
        <taxon>Pirellulales</taxon>
        <taxon>Lacipirellulaceae</taxon>
        <taxon>Pirellulimonas</taxon>
    </lineage>
</organism>
<name>A0A518DDF9_9BACT</name>
<accession>A0A518DDF9</accession>
<dbReference type="Pfam" id="PF07638">
    <property type="entry name" value="Sigma70_ECF"/>
    <property type="match status" value="1"/>
</dbReference>
<evidence type="ECO:0000256" key="1">
    <source>
        <dbReference type="ARBA" id="ARBA00010641"/>
    </source>
</evidence>
<dbReference type="KEGG" id="pnd:Pla175_28660"/>
<keyword evidence="8" id="KW-1185">Reference proteome</keyword>
<dbReference type="SUPFAM" id="SSF88946">
    <property type="entry name" value="Sigma2 domain of RNA polymerase sigma factors"/>
    <property type="match status" value="1"/>
</dbReference>
<sequence>MTTTAWPDPSSDCLQQARNGDRDAASRILEMYRGQLKRVVAARLDSRLAARLDPSDVVHDVMMTACHSLPSWIGKQKAVYACLHRLTRDRISALYREHVTLQKRSVNREAVAFDEFADDSVMLLCQRLGANVETPSQAAVKRESQTLVREALSQLRVSDREVLVMRTLEGTPANEVAQILGVSEAAVHMRQMRALDKMRVLLGKLQYRQVGARHGS</sequence>
<feature type="domain" description="RNA polymerase sigma-70 ECF-like HTH" evidence="6">
    <location>
        <begin position="11"/>
        <end position="190"/>
    </location>
</feature>
<dbReference type="GO" id="GO:0006352">
    <property type="term" value="P:DNA-templated transcription initiation"/>
    <property type="evidence" value="ECO:0007669"/>
    <property type="project" value="InterPro"/>
</dbReference>
<dbReference type="InterPro" id="IPR013325">
    <property type="entry name" value="RNA_pol_sigma_r2"/>
</dbReference>
<evidence type="ECO:0000313" key="7">
    <source>
        <dbReference type="EMBL" id="QDU89476.1"/>
    </source>
</evidence>
<dbReference type="InterPro" id="IPR053812">
    <property type="entry name" value="HTH_Sigma70_ECF-like"/>
</dbReference>
<dbReference type="Proteomes" id="UP000317429">
    <property type="component" value="Chromosome"/>
</dbReference>
<dbReference type="PANTHER" id="PTHR43133">
    <property type="entry name" value="RNA POLYMERASE ECF-TYPE SIGMA FACTO"/>
    <property type="match status" value="1"/>
</dbReference>
<keyword evidence="3" id="KW-0731">Sigma factor</keyword>
<dbReference type="EMBL" id="CP036291">
    <property type="protein sequence ID" value="QDU89476.1"/>
    <property type="molecule type" value="Genomic_DNA"/>
</dbReference>
<evidence type="ECO:0000256" key="3">
    <source>
        <dbReference type="ARBA" id="ARBA00023082"/>
    </source>
</evidence>
<dbReference type="Gene3D" id="1.10.1740.10">
    <property type="match status" value="1"/>
</dbReference>
<keyword evidence="2" id="KW-0805">Transcription regulation</keyword>
<reference evidence="7 8" key="1">
    <citation type="submission" date="2019-02" db="EMBL/GenBank/DDBJ databases">
        <title>Deep-cultivation of Planctomycetes and their phenomic and genomic characterization uncovers novel biology.</title>
        <authorList>
            <person name="Wiegand S."/>
            <person name="Jogler M."/>
            <person name="Boedeker C."/>
            <person name="Pinto D."/>
            <person name="Vollmers J."/>
            <person name="Rivas-Marin E."/>
            <person name="Kohn T."/>
            <person name="Peeters S.H."/>
            <person name="Heuer A."/>
            <person name="Rast P."/>
            <person name="Oberbeckmann S."/>
            <person name="Bunk B."/>
            <person name="Jeske O."/>
            <person name="Meyerdierks A."/>
            <person name="Storesund J.E."/>
            <person name="Kallscheuer N."/>
            <person name="Luecker S."/>
            <person name="Lage O.M."/>
            <person name="Pohl T."/>
            <person name="Merkel B.J."/>
            <person name="Hornburger P."/>
            <person name="Mueller R.-W."/>
            <person name="Bruemmer F."/>
            <person name="Labrenz M."/>
            <person name="Spormann A.M."/>
            <person name="Op den Camp H."/>
            <person name="Overmann J."/>
            <person name="Amann R."/>
            <person name="Jetten M.S.M."/>
            <person name="Mascher T."/>
            <person name="Medema M.H."/>
            <person name="Devos D.P."/>
            <person name="Kaster A.-K."/>
            <person name="Ovreas L."/>
            <person name="Rohde M."/>
            <person name="Galperin M.Y."/>
            <person name="Jogler C."/>
        </authorList>
    </citation>
    <scope>NUCLEOTIDE SEQUENCE [LARGE SCALE GENOMIC DNA]</scope>
    <source>
        <strain evidence="7 8">Pla175</strain>
    </source>
</reference>
<evidence type="ECO:0000313" key="8">
    <source>
        <dbReference type="Proteomes" id="UP000317429"/>
    </source>
</evidence>
<dbReference type="RefSeq" id="WP_145286091.1">
    <property type="nucleotide sequence ID" value="NZ_CP036291.1"/>
</dbReference>
<gene>
    <name evidence="7" type="primary">sigD</name>
    <name evidence="7" type="ORF">Pla175_28660</name>
</gene>
<evidence type="ECO:0000256" key="4">
    <source>
        <dbReference type="ARBA" id="ARBA00023125"/>
    </source>
</evidence>
<evidence type="ECO:0000259" key="6">
    <source>
        <dbReference type="Pfam" id="PF07638"/>
    </source>
</evidence>